<protein>
    <submittedName>
        <fullName evidence="1">Uncharacterized protein</fullName>
    </submittedName>
</protein>
<reference evidence="2" key="1">
    <citation type="journal article" date="2015" name="Nat. Plants">
        <title>Genome expansion of Arabis alpina linked with retrotransposition and reduced symmetric DNA methylation.</title>
        <authorList>
            <person name="Willing E.M."/>
            <person name="Rawat V."/>
            <person name="Mandakova T."/>
            <person name="Maumus F."/>
            <person name="James G.V."/>
            <person name="Nordstroem K.J."/>
            <person name="Becker C."/>
            <person name="Warthmann N."/>
            <person name="Chica C."/>
            <person name="Szarzynska B."/>
            <person name="Zytnicki M."/>
            <person name="Albani M.C."/>
            <person name="Kiefer C."/>
            <person name="Bergonzi S."/>
            <person name="Castaings L."/>
            <person name="Mateos J.L."/>
            <person name="Berns M.C."/>
            <person name="Bujdoso N."/>
            <person name="Piofczyk T."/>
            <person name="de Lorenzo L."/>
            <person name="Barrero-Sicilia C."/>
            <person name="Mateos I."/>
            <person name="Piednoel M."/>
            <person name="Hagmann J."/>
            <person name="Chen-Min-Tao R."/>
            <person name="Iglesias-Fernandez R."/>
            <person name="Schuster S.C."/>
            <person name="Alonso-Blanco C."/>
            <person name="Roudier F."/>
            <person name="Carbonero P."/>
            <person name="Paz-Ares J."/>
            <person name="Davis S.J."/>
            <person name="Pecinka A."/>
            <person name="Quesneville H."/>
            <person name="Colot V."/>
            <person name="Lysak M.A."/>
            <person name="Weigel D."/>
            <person name="Coupland G."/>
            <person name="Schneeberger K."/>
        </authorList>
    </citation>
    <scope>NUCLEOTIDE SEQUENCE [LARGE SCALE GENOMIC DNA]</scope>
    <source>
        <strain evidence="2">cv. Pajares</strain>
    </source>
</reference>
<accession>A0A087HS18</accession>
<organism evidence="1 2">
    <name type="scientific">Arabis alpina</name>
    <name type="common">Alpine rock-cress</name>
    <dbReference type="NCBI Taxonomy" id="50452"/>
    <lineage>
        <taxon>Eukaryota</taxon>
        <taxon>Viridiplantae</taxon>
        <taxon>Streptophyta</taxon>
        <taxon>Embryophyta</taxon>
        <taxon>Tracheophyta</taxon>
        <taxon>Spermatophyta</taxon>
        <taxon>Magnoliopsida</taxon>
        <taxon>eudicotyledons</taxon>
        <taxon>Gunneridae</taxon>
        <taxon>Pentapetalae</taxon>
        <taxon>rosids</taxon>
        <taxon>malvids</taxon>
        <taxon>Brassicales</taxon>
        <taxon>Brassicaceae</taxon>
        <taxon>Arabideae</taxon>
        <taxon>Arabis</taxon>
    </lineage>
</organism>
<name>A0A087HS18_ARAAL</name>
<dbReference type="AlphaFoldDB" id="A0A087HS18"/>
<sequence>MICSTRSSCSFIHSITNNGKIRNLIIFHKKSQSPR</sequence>
<dbReference type="Proteomes" id="UP000029120">
    <property type="component" value="Chromosome 1"/>
</dbReference>
<dbReference type="Gramene" id="KFK44920">
    <property type="protein sequence ID" value="KFK44920"/>
    <property type="gene ID" value="AALP_AA1G319900"/>
</dbReference>
<evidence type="ECO:0000313" key="1">
    <source>
        <dbReference type="EMBL" id="KFK44920.1"/>
    </source>
</evidence>
<gene>
    <name evidence="1" type="ordered locus">AALP_Aa1g319900</name>
</gene>
<evidence type="ECO:0000313" key="2">
    <source>
        <dbReference type="Proteomes" id="UP000029120"/>
    </source>
</evidence>
<keyword evidence="2" id="KW-1185">Reference proteome</keyword>
<dbReference type="EMBL" id="CM002869">
    <property type="protein sequence ID" value="KFK44920.1"/>
    <property type="molecule type" value="Genomic_DNA"/>
</dbReference>
<proteinExistence type="predicted"/>